<dbReference type="AlphaFoldDB" id="A0A1I4QNT4"/>
<name>A0A1I4QNT4_ECTMO</name>
<comment type="subcellular location">
    <subcellularLocation>
        <location evidence="1 4">Bacterial flagellum basal body</location>
    </subcellularLocation>
</comment>
<evidence type="ECO:0000313" key="7">
    <source>
        <dbReference type="EMBL" id="SFM41376.1"/>
    </source>
</evidence>
<reference evidence="7 8" key="1">
    <citation type="submission" date="2016-10" db="EMBL/GenBank/DDBJ databases">
        <authorList>
            <person name="de Groot N.N."/>
        </authorList>
    </citation>
    <scope>NUCLEOTIDE SEQUENCE [LARGE SCALE GENOMIC DNA]</scope>
    <source>
        <strain evidence="7 8">DSM 4180</strain>
    </source>
</reference>
<evidence type="ECO:0000256" key="3">
    <source>
        <dbReference type="ARBA" id="ARBA00023143"/>
    </source>
</evidence>
<evidence type="ECO:0000256" key="1">
    <source>
        <dbReference type="ARBA" id="ARBA00004117"/>
    </source>
</evidence>
<proteinExistence type="inferred from homology"/>
<dbReference type="STRING" id="195064.SAMN05421721_1051"/>
<keyword evidence="7" id="KW-0282">Flagellum</keyword>
<dbReference type="EMBL" id="FOUO01000005">
    <property type="protein sequence ID" value="SFM41376.1"/>
    <property type="molecule type" value="Genomic_DNA"/>
</dbReference>
<evidence type="ECO:0000313" key="8">
    <source>
        <dbReference type="Proteomes" id="UP000199556"/>
    </source>
</evidence>
<dbReference type="GO" id="GO:0009425">
    <property type="term" value="C:bacterial-type flagellum basal body"/>
    <property type="evidence" value="ECO:0007669"/>
    <property type="project" value="UniProtKB-SubCell"/>
</dbReference>
<feature type="domain" description="Flagellar basal body rod protein N-terminal" evidence="5">
    <location>
        <begin position="4"/>
        <end position="33"/>
    </location>
</feature>
<dbReference type="SUPFAM" id="SSF117143">
    <property type="entry name" value="Flagellar hook protein flgE"/>
    <property type="match status" value="1"/>
</dbReference>
<comment type="function">
    <text evidence="4">A flexible structure which links the flagellar filament to the drive apparatus in the basal body.</text>
</comment>
<gene>
    <name evidence="7" type="ORF">SAMN05421721_1051</name>
</gene>
<dbReference type="InterPro" id="IPR053967">
    <property type="entry name" value="LlgE_F_G-like_D1"/>
</dbReference>
<evidence type="ECO:0000256" key="2">
    <source>
        <dbReference type="ARBA" id="ARBA00009677"/>
    </source>
</evidence>
<feature type="domain" description="Flagellar hook protein FlgE/F/G-like D1" evidence="6">
    <location>
        <begin position="83"/>
        <end position="118"/>
    </location>
</feature>
<evidence type="ECO:0000259" key="5">
    <source>
        <dbReference type="Pfam" id="PF00460"/>
    </source>
</evidence>
<accession>A0A1I4QNT4</accession>
<keyword evidence="7" id="KW-0966">Cell projection</keyword>
<evidence type="ECO:0000256" key="4">
    <source>
        <dbReference type="RuleBase" id="RU362116"/>
    </source>
</evidence>
<dbReference type="InterPro" id="IPR020013">
    <property type="entry name" value="Flagellar_FlgE/F/G"/>
</dbReference>
<dbReference type="Pfam" id="PF22692">
    <property type="entry name" value="LlgE_F_G_D1"/>
    <property type="match status" value="1"/>
</dbReference>
<dbReference type="GO" id="GO:0071978">
    <property type="term" value="P:bacterial-type flagellum-dependent swarming motility"/>
    <property type="evidence" value="ECO:0007669"/>
    <property type="project" value="TreeGrafter"/>
</dbReference>
<dbReference type="Pfam" id="PF00460">
    <property type="entry name" value="Flg_bb_rod"/>
    <property type="match status" value="1"/>
</dbReference>
<dbReference type="PANTHER" id="PTHR30435:SF1">
    <property type="entry name" value="FLAGELLAR HOOK PROTEIN FLGE"/>
    <property type="match status" value="1"/>
</dbReference>
<keyword evidence="7" id="KW-0969">Cilium</keyword>
<dbReference type="NCBIfam" id="TIGR03506">
    <property type="entry name" value="FlgEFG_subfam"/>
    <property type="match status" value="1"/>
</dbReference>
<evidence type="ECO:0000259" key="6">
    <source>
        <dbReference type="Pfam" id="PF22692"/>
    </source>
</evidence>
<sequence length="130" mass="13821">MPFNIGLTGLNAASQDLEVTGHNVANASTAGFKGSRAEFADVFALSYTGVSKTATGSGVRLADVAQQFTQGDLEYTDNNLDMAINGQGFYMLERDGVVEYTRAGQFKVDKEGYIVNSEPCPTTHEPEGGT</sequence>
<keyword evidence="8" id="KW-1185">Reference proteome</keyword>
<organism evidence="7 8">
    <name type="scientific">Ectothiorhodospira mobilis</name>
    <dbReference type="NCBI Taxonomy" id="195064"/>
    <lineage>
        <taxon>Bacteria</taxon>
        <taxon>Pseudomonadati</taxon>
        <taxon>Pseudomonadota</taxon>
        <taxon>Gammaproteobacteria</taxon>
        <taxon>Chromatiales</taxon>
        <taxon>Ectothiorhodospiraceae</taxon>
        <taxon>Ectothiorhodospira</taxon>
    </lineage>
</organism>
<dbReference type="InterPro" id="IPR001444">
    <property type="entry name" value="Flag_bb_rod_N"/>
</dbReference>
<dbReference type="PANTHER" id="PTHR30435">
    <property type="entry name" value="FLAGELLAR PROTEIN"/>
    <property type="match status" value="1"/>
</dbReference>
<dbReference type="Proteomes" id="UP000199556">
    <property type="component" value="Unassembled WGS sequence"/>
</dbReference>
<keyword evidence="3 4" id="KW-0975">Bacterial flagellum</keyword>
<dbReference type="InterPro" id="IPR037925">
    <property type="entry name" value="FlgE/F/G-like"/>
</dbReference>
<protein>
    <recommendedName>
        <fullName evidence="4">Flagellar hook protein FlgE</fullName>
    </recommendedName>
</protein>
<dbReference type="GO" id="GO:0005829">
    <property type="term" value="C:cytosol"/>
    <property type="evidence" value="ECO:0007669"/>
    <property type="project" value="TreeGrafter"/>
</dbReference>
<dbReference type="GO" id="GO:0009424">
    <property type="term" value="C:bacterial-type flagellum hook"/>
    <property type="evidence" value="ECO:0007669"/>
    <property type="project" value="TreeGrafter"/>
</dbReference>
<comment type="similarity">
    <text evidence="2 4">Belongs to the flagella basal body rod proteins family.</text>
</comment>